<dbReference type="Gene3D" id="3.30.420.10">
    <property type="entry name" value="Ribonuclease H-like superfamily/Ribonuclease H"/>
    <property type="match status" value="1"/>
</dbReference>
<keyword evidence="6" id="KW-0963">Cytoplasm</keyword>
<dbReference type="OrthoDB" id="9801329at2"/>
<evidence type="ECO:0000256" key="3">
    <source>
        <dbReference type="ARBA" id="ARBA00022801"/>
    </source>
</evidence>
<feature type="active site" evidence="6">
    <location>
        <position position="129"/>
    </location>
</feature>
<comment type="similarity">
    <text evidence="1 6">Belongs to the oligoribonuclease family.</text>
</comment>
<comment type="caution">
    <text evidence="8">The sequence shown here is derived from an EMBL/GenBank/DDBJ whole genome shotgun (WGS) entry which is preliminary data.</text>
</comment>
<protein>
    <recommendedName>
        <fullName evidence="5 6">Oligoribonuclease</fullName>
        <ecNumber evidence="6">3.1.-.-</ecNumber>
    </recommendedName>
</protein>
<keyword evidence="9" id="KW-1185">Reference proteome</keyword>
<comment type="subcellular location">
    <subcellularLocation>
        <location evidence="6">Cytoplasm</location>
    </subcellularLocation>
</comment>
<feature type="domain" description="Exonuclease" evidence="7">
    <location>
        <begin position="7"/>
        <end position="180"/>
    </location>
</feature>
<name>A0A553JTM1_SHEHA</name>
<dbReference type="InterPro" id="IPR022894">
    <property type="entry name" value="Oligoribonuclease"/>
</dbReference>
<evidence type="ECO:0000256" key="4">
    <source>
        <dbReference type="ARBA" id="ARBA00022839"/>
    </source>
</evidence>
<dbReference type="GO" id="GO:0005737">
    <property type="term" value="C:cytoplasm"/>
    <property type="evidence" value="ECO:0007669"/>
    <property type="project" value="UniProtKB-SubCell"/>
</dbReference>
<dbReference type="CDD" id="cd06135">
    <property type="entry name" value="Orn"/>
    <property type="match status" value="1"/>
</dbReference>
<comment type="function">
    <text evidence="6">3'-to-5' exoribonuclease specific for small oligoribonucleotides.</text>
</comment>
<dbReference type="HAMAP" id="MF_00045">
    <property type="entry name" value="Oligoribonuclease"/>
    <property type="match status" value="1"/>
</dbReference>
<evidence type="ECO:0000256" key="1">
    <source>
        <dbReference type="ARBA" id="ARBA00009921"/>
    </source>
</evidence>
<evidence type="ECO:0000259" key="7">
    <source>
        <dbReference type="SMART" id="SM00479"/>
    </source>
</evidence>
<reference evidence="9" key="1">
    <citation type="submission" date="2019-07" db="EMBL/GenBank/DDBJ databases">
        <title>Shewanella sp. YLB-08 draft genomic sequence.</title>
        <authorList>
            <person name="Yu L."/>
        </authorList>
    </citation>
    <scope>NUCLEOTIDE SEQUENCE [LARGE SCALE GENOMIC DNA]</scope>
    <source>
        <strain evidence="9">JCM 20706</strain>
    </source>
</reference>
<gene>
    <name evidence="6" type="primary">orn</name>
    <name evidence="8" type="ORF">FN961_02060</name>
</gene>
<dbReference type="EC" id="3.1.-.-" evidence="6"/>
<dbReference type="SMART" id="SM00479">
    <property type="entry name" value="EXOIII"/>
    <property type="match status" value="1"/>
</dbReference>
<evidence type="ECO:0000313" key="9">
    <source>
        <dbReference type="Proteomes" id="UP000318126"/>
    </source>
</evidence>
<dbReference type="InterPro" id="IPR012337">
    <property type="entry name" value="RNaseH-like_sf"/>
</dbReference>
<dbReference type="GO" id="GO:0000175">
    <property type="term" value="F:3'-5'-RNA exonuclease activity"/>
    <property type="evidence" value="ECO:0007669"/>
    <property type="project" value="InterPro"/>
</dbReference>
<evidence type="ECO:0000256" key="6">
    <source>
        <dbReference type="HAMAP-Rule" id="MF_00045"/>
    </source>
</evidence>
<evidence type="ECO:0000256" key="2">
    <source>
        <dbReference type="ARBA" id="ARBA00022722"/>
    </source>
</evidence>
<sequence length="181" mass="20741">MAADANNLIWVDLEMTGLDPVVDRIIEIATIVTDKELNIVAEGPVIAIHQSDEQLAKMDDWNQKHHGESGLVERVRSSQFTEEQAVAMTIKFLSQYVTKGDSPMCGNSVGQDRRFMTLYMSELEDFFHYRNIDVSTVKELVRRWEPEVMNGFTKLGTHKALIDIQESIAELQYYRAKVFKI</sequence>
<dbReference type="PANTHER" id="PTHR11046">
    <property type="entry name" value="OLIGORIBONUCLEASE, MITOCHONDRIAL"/>
    <property type="match status" value="1"/>
</dbReference>
<proteinExistence type="inferred from homology"/>
<dbReference type="EMBL" id="VKGK01000002">
    <property type="protein sequence ID" value="TRY15793.1"/>
    <property type="molecule type" value="Genomic_DNA"/>
</dbReference>
<dbReference type="InterPro" id="IPR013520">
    <property type="entry name" value="Ribonucl_H"/>
</dbReference>
<dbReference type="PANTHER" id="PTHR11046:SF0">
    <property type="entry name" value="OLIGORIBONUCLEASE, MITOCHONDRIAL"/>
    <property type="match status" value="1"/>
</dbReference>
<dbReference type="RefSeq" id="WP_143562890.1">
    <property type="nucleotide sequence ID" value="NZ_BMPL01000002.1"/>
</dbReference>
<evidence type="ECO:0000256" key="5">
    <source>
        <dbReference type="ARBA" id="ARBA00070964"/>
    </source>
</evidence>
<keyword evidence="3 6" id="KW-0378">Hydrolase</keyword>
<accession>A0A553JTM1</accession>
<dbReference type="AlphaFoldDB" id="A0A553JTM1"/>
<dbReference type="Proteomes" id="UP000318126">
    <property type="component" value="Unassembled WGS sequence"/>
</dbReference>
<dbReference type="GO" id="GO:0003676">
    <property type="term" value="F:nucleic acid binding"/>
    <property type="evidence" value="ECO:0007669"/>
    <property type="project" value="InterPro"/>
</dbReference>
<dbReference type="GO" id="GO:0006259">
    <property type="term" value="P:DNA metabolic process"/>
    <property type="evidence" value="ECO:0007669"/>
    <property type="project" value="UniProtKB-ARBA"/>
</dbReference>
<keyword evidence="2 6" id="KW-0540">Nuclease</keyword>
<dbReference type="FunFam" id="3.30.420.10:FF:000003">
    <property type="entry name" value="Oligoribonuclease"/>
    <property type="match status" value="1"/>
</dbReference>
<dbReference type="NCBIfam" id="NF003765">
    <property type="entry name" value="PRK05359.1"/>
    <property type="match status" value="1"/>
</dbReference>
<keyword evidence="4 6" id="KW-0269">Exonuclease</keyword>
<dbReference type="SUPFAM" id="SSF53098">
    <property type="entry name" value="Ribonuclease H-like"/>
    <property type="match status" value="1"/>
</dbReference>
<evidence type="ECO:0000313" key="8">
    <source>
        <dbReference type="EMBL" id="TRY15793.1"/>
    </source>
</evidence>
<dbReference type="InterPro" id="IPR036397">
    <property type="entry name" value="RNaseH_sf"/>
</dbReference>
<dbReference type="Pfam" id="PF00929">
    <property type="entry name" value="RNase_T"/>
    <property type="match status" value="1"/>
</dbReference>
<organism evidence="8 9">
    <name type="scientific">Shewanella hanedai</name>
    <name type="common">Alteromonas hanedai</name>
    <dbReference type="NCBI Taxonomy" id="25"/>
    <lineage>
        <taxon>Bacteria</taxon>
        <taxon>Pseudomonadati</taxon>
        <taxon>Pseudomonadota</taxon>
        <taxon>Gammaproteobacteria</taxon>
        <taxon>Alteromonadales</taxon>
        <taxon>Shewanellaceae</taxon>
        <taxon>Shewanella</taxon>
    </lineage>
</organism>